<evidence type="ECO:0000313" key="1">
    <source>
        <dbReference type="EMBL" id="KER26144.1"/>
    </source>
</evidence>
<name>A0A075ADN0_OPIVI</name>
<dbReference type="KEGG" id="ovi:T265_06558"/>
<evidence type="ECO:0000313" key="2">
    <source>
        <dbReference type="Proteomes" id="UP000054324"/>
    </source>
</evidence>
<dbReference type="Proteomes" id="UP000054324">
    <property type="component" value="Unassembled WGS sequence"/>
</dbReference>
<dbReference type="EMBL" id="KL596755">
    <property type="protein sequence ID" value="KER26144.1"/>
    <property type="molecule type" value="Genomic_DNA"/>
</dbReference>
<reference evidence="1 2" key="1">
    <citation type="submission" date="2013-11" db="EMBL/GenBank/DDBJ databases">
        <title>Opisthorchis viverrini - life in the bile duct.</title>
        <authorList>
            <person name="Young N.D."/>
            <person name="Nagarajan N."/>
            <person name="Lin S.J."/>
            <person name="Korhonen P.K."/>
            <person name="Jex A.R."/>
            <person name="Hall R.S."/>
            <person name="Safavi-Hemami H."/>
            <person name="Kaewkong W."/>
            <person name="Bertrand D."/>
            <person name="Gao S."/>
            <person name="Seet Q."/>
            <person name="Wongkham S."/>
            <person name="Teh B.T."/>
            <person name="Wongkham C."/>
            <person name="Intapan P.M."/>
            <person name="Maleewong W."/>
            <person name="Yang X."/>
            <person name="Hu M."/>
            <person name="Wang Z."/>
            <person name="Hofmann A."/>
            <person name="Sternberg P.W."/>
            <person name="Tan P."/>
            <person name="Wang J."/>
            <person name="Gasser R.B."/>
        </authorList>
    </citation>
    <scope>NUCLEOTIDE SEQUENCE [LARGE SCALE GENOMIC DNA]</scope>
</reference>
<sequence>MCDPSRALCTRLTYTAERASSRVGSGYKQPLKGKFHPHTQVLVTKETLNEEAIVCVWSERPWCATLATQVVPTNRYSVYWTGCKKDALLILVQTMYADNSKAKARQNQTASTDNKVKLPRRVTEEWIGENYEWERGTLPV</sequence>
<gene>
    <name evidence="1" type="ORF">T265_06558</name>
</gene>
<dbReference type="GeneID" id="20320737"/>
<dbReference type="AlphaFoldDB" id="A0A075ADN0"/>
<dbReference type="CTD" id="20320737"/>
<dbReference type="RefSeq" id="XP_009170118.1">
    <property type="nucleotide sequence ID" value="XM_009171854.1"/>
</dbReference>
<proteinExistence type="predicted"/>
<accession>A0A075ADN0</accession>
<keyword evidence="2" id="KW-1185">Reference proteome</keyword>
<organism evidence="1 2">
    <name type="scientific">Opisthorchis viverrini</name>
    <name type="common">Southeast Asian liver fluke</name>
    <dbReference type="NCBI Taxonomy" id="6198"/>
    <lineage>
        <taxon>Eukaryota</taxon>
        <taxon>Metazoa</taxon>
        <taxon>Spiralia</taxon>
        <taxon>Lophotrochozoa</taxon>
        <taxon>Platyhelminthes</taxon>
        <taxon>Trematoda</taxon>
        <taxon>Digenea</taxon>
        <taxon>Opisthorchiida</taxon>
        <taxon>Opisthorchiata</taxon>
        <taxon>Opisthorchiidae</taxon>
        <taxon>Opisthorchis</taxon>
    </lineage>
</organism>
<protein>
    <submittedName>
        <fullName evidence="1">Uncharacterized protein</fullName>
    </submittedName>
</protein>